<proteinExistence type="inferred from homology"/>
<comment type="caution">
    <text evidence="7">The sequence shown here is derived from an EMBL/GenBank/DDBJ whole genome shotgun (WGS) entry which is preliminary data.</text>
</comment>
<dbReference type="OrthoDB" id="9807055at2"/>
<evidence type="ECO:0000256" key="4">
    <source>
        <dbReference type="ARBA" id="ARBA00022807"/>
    </source>
</evidence>
<keyword evidence="8" id="KW-1185">Reference proteome</keyword>
<evidence type="ECO:0000313" key="8">
    <source>
        <dbReference type="Proteomes" id="UP000247973"/>
    </source>
</evidence>
<dbReference type="Gene3D" id="3.90.1720.10">
    <property type="entry name" value="endopeptidase domain like (from Nostoc punctiforme)"/>
    <property type="match status" value="1"/>
</dbReference>
<dbReference type="InterPro" id="IPR000064">
    <property type="entry name" value="NLP_P60_dom"/>
</dbReference>
<dbReference type="InterPro" id="IPR051202">
    <property type="entry name" value="Peptidase_C40"/>
</dbReference>
<dbReference type="PANTHER" id="PTHR47053">
    <property type="entry name" value="MUREIN DD-ENDOPEPTIDASE MEPH-RELATED"/>
    <property type="match status" value="1"/>
</dbReference>
<gene>
    <name evidence="7" type="ORF">CLV62_101375</name>
</gene>
<feature type="chain" id="PRO_5016157314" evidence="5">
    <location>
        <begin position="27"/>
        <end position="194"/>
    </location>
</feature>
<dbReference type="InterPro" id="IPR038765">
    <property type="entry name" value="Papain-like_cys_pep_sf"/>
</dbReference>
<reference evidence="7 8" key="1">
    <citation type="submission" date="2018-03" db="EMBL/GenBank/DDBJ databases">
        <title>Genomic Encyclopedia of Archaeal and Bacterial Type Strains, Phase II (KMG-II): from individual species to whole genera.</title>
        <authorList>
            <person name="Goeker M."/>
        </authorList>
    </citation>
    <scope>NUCLEOTIDE SEQUENCE [LARGE SCALE GENOMIC DNA]</scope>
    <source>
        <strain evidence="7 8">DSM 100214</strain>
    </source>
</reference>
<evidence type="ECO:0000256" key="3">
    <source>
        <dbReference type="ARBA" id="ARBA00022801"/>
    </source>
</evidence>
<feature type="signal peptide" evidence="5">
    <location>
        <begin position="1"/>
        <end position="26"/>
    </location>
</feature>
<accession>A0A2V3PW14</accession>
<evidence type="ECO:0000256" key="2">
    <source>
        <dbReference type="ARBA" id="ARBA00022670"/>
    </source>
</evidence>
<keyword evidence="4" id="KW-0788">Thiol protease</keyword>
<evidence type="ECO:0000256" key="1">
    <source>
        <dbReference type="ARBA" id="ARBA00007074"/>
    </source>
</evidence>
<dbReference type="SUPFAM" id="SSF54001">
    <property type="entry name" value="Cysteine proteinases"/>
    <property type="match status" value="1"/>
</dbReference>
<evidence type="ECO:0000259" key="6">
    <source>
        <dbReference type="PROSITE" id="PS51935"/>
    </source>
</evidence>
<dbReference type="AlphaFoldDB" id="A0A2V3PW14"/>
<evidence type="ECO:0000256" key="5">
    <source>
        <dbReference type="SAM" id="SignalP"/>
    </source>
</evidence>
<comment type="similarity">
    <text evidence="1">Belongs to the peptidase C40 family.</text>
</comment>
<dbReference type="Pfam" id="PF00877">
    <property type="entry name" value="NLPC_P60"/>
    <property type="match status" value="1"/>
</dbReference>
<sequence>MQFRNFSIKTILAGLSFMLICVTLSAKEKKNETEQEQTPKVSTIEKKIGLPLPNDSTILSLYSEAVTWLKTPYRRGGTSPKGMDCSGLTTTIYKNVFGIKLQRSSRDISAQDVKDVNKDDLKPGDLVFFGTSSRKGKRVNHVGIFLGDRRFIHSSTSNGVIISSLDEAYYRRTWIKGGRVKQQEKISIQKIPTT</sequence>
<protein>
    <submittedName>
        <fullName evidence="7">Lipoprotein Spr</fullName>
    </submittedName>
</protein>
<evidence type="ECO:0000313" key="7">
    <source>
        <dbReference type="EMBL" id="PXV69106.1"/>
    </source>
</evidence>
<dbReference type="PANTHER" id="PTHR47053:SF1">
    <property type="entry name" value="MUREIN DD-ENDOPEPTIDASE MEPH-RELATED"/>
    <property type="match status" value="1"/>
</dbReference>
<keyword evidence="5" id="KW-0732">Signal</keyword>
<organism evidence="7 8">
    <name type="scientific">Dysgonomonas alginatilytica</name>
    <dbReference type="NCBI Taxonomy" id="1605892"/>
    <lineage>
        <taxon>Bacteria</taxon>
        <taxon>Pseudomonadati</taxon>
        <taxon>Bacteroidota</taxon>
        <taxon>Bacteroidia</taxon>
        <taxon>Bacteroidales</taxon>
        <taxon>Dysgonomonadaceae</taxon>
        <taxon>Dysgonomonas</taxon>
    </lineage>
</organism>
<dbReference type="PROSITE" id="PS51935">
    <property type="entry name" value="NLPC_P60"/>
    <property type="match status" value="1"/>
</dbReference>
<keyword evidence="7" id="KW-0449">Lipoprotein</keyword>
<dbReference type="EMBL" id="QICL01000001">
    <property type="protein sequence ID" value="PXV69106.1"/>
    <property type="molecule type" value="Genomic_DNA"/>
</dbReference>
<feature type="domain" description="NlpC/P60" evidence="6">
    <location>
        <begin position="55"/>
        <end position="181"/>
    </location>
</feature>
<dbReference type="Proteomes" id="UP000247973">
    <property type="component" value="Unassembled WGS sequence"/>
</dbReference>
<name>A0A2V3PW14_9BACT</name>
<dbReference type="GO" id="GO:0008234">
    <property type="term" value="F:cysteine-type peptidase activity"/>
    <property type="evidence" value="ECO:0007669"/>
    <property type="project" value="UniProtKB-KW"/>
</dbReference>
<dbReference type="RefSeq" id="WP_110309067.1">
    <property type="nucleotide sequence ID" value="NZ_QICL01000001.1"/>
</dbReference>
<keyword evidence="3" id="KW-0378">Hydrolase</keyword>
<dbReference type="GO" id="GO:0006508">
    <property type="term" value="P:proteolysis"/>
    <property type="evidence" value="ECO:0007669"/>
    <property type="project" value="UniProtKB-KW"/>
</dbReference>
<keyword evidence="2" id="KW-0645">Protease</keyword>